<keyword evidence="3 8" id="KW-0812">Transmembrane</keyword>
<evidence type="ECO:0000313" key="10">
    <source>
        <dbReference type="EMBL" id="OWZ83236.1"/>
    </source>
</evidence>
<keyword evidence="4 8" id="KW-0133">Cell shape</keyword>
<dbReference type="HAMAP" id="MF_02078">
    <property type="entry name" value="MurJ_MviN"/>
    <property type="match status" value="1"/>
</dbReference>
<evidence type="ECO:0000256" key="6">
    <source>
        <dbReference type="ARBA" id="ARBA00022989"/>
    </source>
</evidence>
<proteinExistence type="inferred from homology"/>
<comment type="caution">
    <text evidence="10">The sequence shown here is derived from an EMBL/GenBank/DDBJ whole genome shotgun (WGS) entry which is preliminary data.</text>
</comment>
<evidence type="ECO:0000256" key="2">
    <source>
        <dbReference type="ARBA" id="ARBA00022475"/>
    </source>
</evidence>
<dbReference type="GO" id="GO:0009252">
    <property type="term" value="P:peptidoglycan biosynthetic process"/>
    <property type="evidence" value="ECO:0007669"/>
    <property type="project" value="UniProtKB-UniRule"/>
</dbReference>
<keyword evidence="5 8" id="KW-0573">Peptidoglycan synthesis</keyword>
<dbReference type="NCBIfam" id="TIGR01695">
    <property type="entry name" value="murJ_mviN"/>
    <property type="match status" value="1"/>
</dbReference>
<evidence type="ECO:0000256" key="7">
    <source>
        <dbReference type="ARBA" id="ARBA00023136"/>
    </source>
</evidence>
<dbReference type="PANTHER" id="PTHR47019">
    <property type="entry name" value="LIPID II FLIPPASE MURJ"/>
    <property type="match status" value="1"/>
</dbReference>
<evidence type="ECO:0000256" key="3">
    <source>
        <dbReference type="ARBA" id="ARBA00022692"/>
    </source>
</evidence>
<evidence type="ECO:0000256" key="8">
    <source>
        <dbReference type="HAMAP-Rule" id="MF_02078"/>
    </source>
</evidence>
<dbReference type="Pfam" id="PF03023">
    <property type="entry name" value="MurJ"/>
    <property type="match status" value="1"/>
</dbReference>
<reference evidence="10 11" key="1">
    <citation type="submission" date="2017-06" db="EMBL/GenBank/DDBJ databases">
        <title>Draft Genome Sequence of Natranaerobius trueperi halophilic, alkalithermophilic bacteria from soda lakes.</title>
        <authorList>
            <person name="Zhao B."/>
        </authorList>
    </citation>
    <scope>NUCLEOTIDE SEQUENCE [LARGE SCALE GENOMIC DNA]</scope>
    <source>
        <strain evidence="10 11">DSM 18760</strain>
    </source>
</reference>
<dbReference type="GO" id="GO:0005886">
    <property type="term" value="C:plasma membrane"/>
    <property type="evidence" value="ECO:0007669"/>
    <property type="project" value="UniProtKB-SubCell"/>
</dbReference>
<comment type="caution">
    <text evidence="8">Lacks conserved residue(s) required for the propagation of feature annotation.</text>
</comment>
<dbReference type="CDD" id="cd13123">
    <property type="entry name" value="MATE_MurJ_like"/>
    <property type="match status" value="1"/>
</dbReference>
<evidence type="ECO:0000256" key="4">
    <source>
        <dbReference type="ARBA" id="ARBA00022960"/>
    </source>
</evidence>
<dbReference type="PIRSF" id="PIRSF002869">
    <property type="entry name" value="MviN"/>
    <property type="match status" value="1"/>
</dbReference>
<dbReference type="InterPro" id="IPR051050">
    <property type="entry name" value="Lipid_II_flippase_MurJ/MviN"/>
</dbReference>
<protein>
    <recommendedName>
        <fullName evidence="8">Probable lipid II flippase MurJ</fullName>
    </recommendedName>
</protein>
<feature type="transmembrane region" description="Helical" evidence="8">
    <location>
        <begin position="124"/>
        <end position="143"/>
    </location>
</feature>
<feature type="transmembrane region" description="Helical" evidence="8">
    <location>
        <begin position="164"/>
        <end position="192"/>
    </location>
</feature>
<dbReference type="GO" id="GO:0008360">
    <property type="term" value="P:regulation of cell shape"/>
    <property type="evidence" value="ECO:0007669"/>
    <property type="project" value="UniProtKB-UniRule"/>
</dbReference>
<keyword evidence="8 9" id="KW-0813">Transport</keyword>
<feature type="transmembrane region" description="Helical" evidence="8">
    <location>
        <begin position="404"/>
        <end position="421"/>
    </location>
</feature>
<keyword evidence="7 8" id="KW-0472">Membrane</keyword>
<dbReference type="OrthoDB" id="9804143at2"/>
<comment type="function">
    <text evidence="8 9">Involved in peptidoglycan biosynthesis. Transports lipid-linked peptidoglycan precursors from the inner to the outer leaflet of the cytoplasmic membrane.</text>
</comment>
<gene>
    <name evidence="10" type="primary">mviN</name>
    <name evidence="8" type="synonym">murJ</name>
    <name evidence="10" type="ORF">CDO51_09660</name>
</gene>
<comment type="pathway">
    <text evidence="8">Cell wall biogenesis; peptidoglycan biosynthesis.</text>
</comment>
<evidence type="ECO:0000256" key="1">
    <source>
        <dbReference type="ARBA" id="ARBA00004651"/>
    </source>
</evidence>
<dbReference type="GO" id="GO:0034204">
    <property type="term" value="P:lipid translocation"/>
    <property type="evidence" value="ECO:0007669"/>
    <property type="project" value="TreeGrafter"/>
</dbReference>
<comment type="subcellular location">
    <subcellularLocation>
        <location evidence="1 8">Cell membrane</location>
        <topology evidence="1 8">Multi-pass membrane protein</topology>
    </subcellularLocation>
</comment>
<evidence type="ECO:0000313" key="11">
    <source>
        <dbReference type="Proteomes" id="UP000214588"/>
    </source>
</evidence>
<feature type="transmembrane region" description="Helical" evidence="8">
    <location>
        <begin position="85"/>
        <end position="104"/>
    </location>
</feature>
<dbReference type="PANTHER" id="PTHR47019:SF1">
    <property type="entry name" value="LIPID II FLIPPASE MURJ"/>
    <property type="match status" value="1"/>
</dbReference>
<dbReference type="InterPro" id="IPR004268">
    <property type="entry name" value="MurJ"/>
</dbReference>
<feature type="transmembrane region" description="Helical" evidence="8">
    <location>
        <begin position="341"/>
        <end position="358"/>
    </location>
</feature>
<comment type="similarity">
    <text evidence="8 9">Belongs to the MurJ/MviN family.</text>
</comment>
<dbReference type="Proteomes" id="UP000214588">
    <property type="component" value="Unassembled WGS sequence"/>
</dbReference>
<evidence type="ECO:0000256" key="5">
    <source>
        <dbReference type="ARBA" id="ARBA00022984"/>
    </source>
</evidence>
<dbReference type="UniPathway" id="UPA00219"/>
<dbReference type="RefSeq" id="WP_089024062.1">
    <property type="nucleotide sequence ID" value="NZ_NIQC01000023.1"/>
</dbReference>
<name>A0A226BW56_9FIRM</name>
<keyword evidence="2 8" id="KW-1003">Cell membrane</keyword>
<sequence>MTTLSKAINSVLIVSFLKWINKCLGFVREMLIAYFFGSGVITDAYFIARTISKEISTSLGEAVKSTTIPMFKNDKNEQVNYMNKILNLLMIVSIIIVLLGFFFAPALVKVFASGFAGEQFELTILLTRIGLPIGAFAVFTSLFKAYLHRNEHFLIPSLDGIPYNIVYVIFLVFFSGVYGIQGLMVASVIAALSKFLFHIPKTKGFGYKYEAVFNLADVETKKTIRMSFPIIITSLGRRINIIVDKTLASLLQTGSVSALNYAAGLKDLILQVFIQSLITVTFPMMSKESSDIDFLKKSLLHSINIMLVLLIPITSGAVILSTPIIELLYERGEFGTQATQMTAYALIFYSFGFVGLGLKNVIRRGFFVLKDTYTPMINSFITIFMNIILNIILVNFFAHGGLALATSITAIFTSLLLLYSIKKRLGSFNIKKIFICFIKSLFSAIIMSIVVYLLYYHILNHLTLLNLQIVNEIMILVFTITVGALVYFGACLLMKIEEIEKLVKIFKDRFNSF</sequence>
<dbReference type="EMBL" id="NIQC01000023">
    <property type="protein sequence ID" value="OWZ83236.1"/>
    <property type="molecule type" value="Genomic_DNA"/>
</dbReference>
<feature type="transmembrane region" description="Helical" evidence="8">
    <location>
        <begin position="475"/>
        <end position="494"/>
    </location>
</feature>
<dbReference type="AlphaFoldDB" id="A0A226BW56"/>
<keyword evidence="11" id="KW-1185">Reference proteome</keyword>
<feature type="transmembrane region" description="Helical" evidence="8">
    <location>
        <begin position="305"/>
        <end position="329"/>
    </location>
</feature>
<feature type="transmembrane region" description="Helical" evidence="8">
    <location>
        <begin position="433"/>
        <end position="455"/>
    </location>
</feature>
<organism evidence="10 11">
    <name type="scientific">Natranaerobius trueperi</name>
    <dbReference type="NCBI Taxonomy" id="759412"/>
    <lineage>
        <taxon>Bacteria</taxon>
        <taxon>Bacillati</taxon>
        <taxon>Bacillota</taxon>
        <taxon>Clostridia</taxon>
        <taxon>Natranaerobiales</taxon>
        <taxon>Natranaerobiaceae</taxon>
        <taxon>Natranaerobius</taxon>
    </lineage>
</organism>
<dbReference type="PRINTS" id="PR01806">
    <property type="entry name" value="VIRFACTRMVIN"/>
</dbReference>
<accession>A0A226BW56</accession>
<keyword evidence="6 8" id="KW-1133">Transmembrane helix</keyword>
<dbReference type="GO" id="GO:0071555">
    <property type="term" value="P:cell wall organization"/>
    <property type="evidence" value="ECO:0007669"/>
    <property type="project" value="UniProtKB-UniRule"/>
</dbReference>
<dbReference type="GO" id="GO:0015648">
    <property type="term" value="F:lipid-linked peptidoglycan transporter activity"/>
    <property type="evidence" value="ECO:0007669"/>
    <property type="project" value="UniProtKB-UniRule"/>
</dbReference>
<feature type="transmembrane region" description="Helical" evidence="8">
    <location>
        <begin position="31"/>
        <end position="48"/>
    </location>
</feature>
<keyword evidence="8 9" id="KW-0961">Cell wall biogenesis/degradation</keyword>
<evidence type="ECO:0000256" key="9">
    <source>
        <dbReference type="PIRNR" id="PIRNR002869"/>
    </source>
</evidence>
<feature type="transmembrane region" description="Helical" evidence="8">
    <location>
        <begin position="379"/>
        <end position="398"/>
    </location>
</feature>